<feature type="compositionally biased region" description="Low complexity" evidence="1">
    <location>
        <begin position="142"/>
        <end position="158"/>
    </location>
</feature>
<feature type="compositionally biased region" description="Pro residues" evidence="1">
    <location>
        <begin position="484"/>
        <end position="503"/>
    </location>
</feature>
<dbReference type="AlphaFoldDB" id="A0A9D3SWD3"/>
<feature type="region of interest" description="Disordered" evidence="1">
    <location>
        <begin position="29"/>
        <end position="421"/>
    </location>
</feature>
<protein>
    <submittedName>
        <fullName evidence="2">Uncharacterized protein</fullName>
    </submittedName>
</protein>
<evidence type="ECO:0000313" key="3">
    <source>
        <dbReference type="Proteomes" id="UP001046870"/>
    </source>
</evidence>
<reference evidence="2" key="1">
    <citation type="submission" date="2021-01" db="EMBL/GenBank/DDBJ databases">
        <authorList>
            <person name="Zahm M."/>
            <person name="Roques C."/>
            <person name="Cabau C."/>
            <person name="Klopp C."/>
            <person name="Donnadieu C."/>
            <person name="Jouanno E."/>
            <person name="Lampietro C."/>
            <person name="Louis A."/>
            <person name="Herpin A."/>
            <person name="Echchiki A."/>
            <person name="Berthelot C."/>
            <person name="Parey E."/>
            <person name="Roest-Crollius H."/>
            <person name="Braasch I."/>
            <person name="Postlethwait J."/>
            <person name="Bobe J."/>
            <person name="Montfort J."/>
            <person name="Bouchez O."/>
            <person name="Begum T."/>
            <person name="Mejri S."/>
            <person name="Adams A."/>
            <person name="Chen W.-J."/>
            <person name="Guiguen Y."/>
        </authorList>
    </citation>
    <scope>NUCLEOTIDE SEQUENCE</scope>
    <source>
        <strain evidence="2">YG-15Mar2019-1</strain>
        <tissue evidence="2">Brain</tissue>
    </source>
</reference>
<organism evidence="2 3">
    <name type="scientific">Megalops atlanticus</name>
    <name type="common">Tarpon</name>
    <name type="synonym">Clupea gigantea</name>
    <dbReference type="NCBI Taxonomy" id="7932"/>
    <lineage>
        <taxon>Eukaryota</taxon>
        <taxon>Metazoa</taxon>
        <taxon>Chordata</taxon>
        <taxon>Craniata</taxon>
        <taxon>Vertebrata</taxon>
        <taxon>Euteleostomi</taxon>
        <taxon>Actinopterygii</taxon>
        <taxon>Neopterygii</taxon>
        <taxon>Teleostei</taxon>
        <taxon>Elopiformes</taxon>
        <taxon>Megalopidae</taxon>
        <taxon>Megalops</taxon>
    </lineage>
</organism>
<comment type="caution">
    <text evidence="2">The sequence shown here is derived from an EMBL/GenBank/DDBJ whole genome shotgun (WGS) entry which is preliminary data.</text>
</comment>
<dbReference type="EMBL" id="JAFDVH010000020">
    <property type="protein sequence ID" value="KAG7458658.1"/>
    <property type="molecule type" value="Genomic_DNA"/>
</dbReference>
<evidence type="ECO:0000313" key="2">
    <source>
        <dbReference type="EMBL" id="KAG7458658.1"/>
    </source>
</evidence>
<sequence>MNTDSGGHARKSSALSLILTPMKRVQSSPNLYANAGNEAHSSDSDGWRSRSVTDGLRNGEASGSSLAAKGFRSVRPNLQEKKSPTPVPLPPPRRESYHMTPTGMNPPPYSHLQALGDPFGPLLKGTDAGSVIQSERVVQRASYSSTTTSSYSYTSHTSIPPEPADNSTSSLPNGSPTQEPNTPPLKQTPSEGVDTPSAPPPTTSDDEPGPTPTPAPREHTPPSPPAPGKHTASLSIQIAPCSPEPGPATSVPTAEPEQTEPGPVLQRAEPGADAPAPSVQPEQKEPQSEPAISSPEPQQAEPRPEPAAVPSADSKRAEPGDTEKAPPLPPPPAMGGNLFEAPPTHRQASPGPTPPPAPRSPTNRACLSPESHASLESLDFPSARFPKALSPAPYAAASERSSPGPEGRPRQSEAGSPVTVSALSHYSSSTAVLEELQICTLDSPGASATPSPTLSQMSTAPDDTVLTAGTAANVTIPPQEARSCPPPPCLHQPVTYTPPPPPP</sequence>
<feature type="compositionally biased region" description="Polar residues" evidence="1">
    <location>
        <begin position="165"/>
        <end position="190"/>
    </location>
</feature>
<feature type="region of interest" description="Disordered" evidence="1">
    <location>
        <begin position="477"/>
        <end position="503"/>
    </location>
</feature>
<dbReference type="Proteomes" id="UP001046870">
    <property type="component" value="Chromosome 20"/>
</dbReference>
<feature type="compositionally biased region" description="Basic and acidic residues" evidence="1">
    <location>
        <begin position="313"/>
        <end position="324"/>
    </location>
</feature>
<feature type="compositionally biased region" description="Low complexity" evidence="1">
    <location>
        <begin position="293"/>
        <end position="312"/>
    </location>
</feature>
<proteinExistence type="predicted"/>
<gene>
    <name evidence="2" type="ORF">MATL_G00222860</name>
</gene>
<accession>A0A9D3SWD3</accession>
<dbReference type="OrthoDB" id="73680at2759"/>
<evidence type="ECO:0000256" key="1">
    <source>
        <dbReference type="SAM" id="MobiDB-lite"/>
    </source>
</evidence>
<name>A0A9D3SWD3_MEGAT</name>
<feature type="compositionally biased region" description="Pro residues" evidence="1">
    <location>
        <begin position="209"/>
        <end position="227"/>
    </location>
</feature>
<keyword evidence="3" id="KW-1185">Reference proteome</keyword>